<protein>
    <recommendedName>
        <fullName evidence="7">Rhodanese domain-containing protein</fullName>
    </recommendedName>
</protein>
<dbReference type="PROSITE" id="PS50206">
    <property type="entry name" value="RHODANESE_3"/>
    <property type="match status" value="1"/>
</dbReference>
<dbReference type="InterPro" id="IPR003953">
    <property type="entry name" value="FAD-dep_OxRdtase_2_FAD-bd"/>
</dbReference>
<evidence type="ECO:0000256" key="6">
    <source>
        <dbReference type="SAM" id="MobiDB-lite"/>
    </source>
</evidence>
<dbReference type="Pfam" id="PF00890">
    <property type="entry name" value="FAD_binding_2"/>
    <property type="match status" value="1"/>
</dbReference>
<comment type="similarity">
    <text evidence="1">Belongs to the GMC oxidoreductase family.</text>
</comment>
<organism evidence="8 9">
    <name type="scientific">Neonectria ditissima</name>
    <dbReference type="NCBI Taxonomy" id="78410"/>
    <lineage>
        <taxon>Eukaryota</taxon>
        <taxon>Fungi</taxon>
        <taxon>Dikarya</taxon>
        <taxon>Ascomycota</taxon>
        <taxon>Pezizomycotina</taxon>
        <taxon>Sordariomycetes</taxon>
        <taxon>Hypocreomycetidae</taxon>
        <taxon>Hypocreales</taxon>
        <taxon>Nectriaceae</taxon>
        <taxon>Neonectria</taxon>
    </lineage>
</organism>
<dbReference type="GO" id="GO:0050660">
    <property type="term" value="F:flavin adenine dinucleotide binding"/>
    <property type="evidence" value="ECO:0007669"/>
    <property type="project" value="InterPro"/>
</dbReference>
<dbReference type="OrthoDB" id="269227at2759"/>
<name>A0A0P7BG53_9HYPO</name>
<dbReference type="InterPro" id="IPR036188">
    <property type="entry name" value="FAD/NAD-bd_sf"/>
</dbReference>
<dbReference type="Pfam" id="PF05199">
    <property type="entry name" value="GMC_oxred_C"/>
    <property type="match status" value="1"/>
</dbReference>
<dbReference type="InterPro" id="IPR000172">
    <property type="entry name" value="GMC_OxRdtase_N"/>
</dbReference>
<evidence type="ECO:0000313" key="8">
    <source>
        <dbReference type="EMBL" id="KPM39522.1"/>
    </source>
</evidence>
<dbReference type="InterPro" id="IPR007867">
    <property type="entry name" value="GMC_OxRtase_C"/>
</dbReference>
<evidence type="ECO:0000256" key="3">
    <source>
        <dbReference type="ARBA" id="ARBA00022827"/>
    </source>
</evidence>
<dbReference type="GO" id="GO:0016020">
    <property type="term" value="C:membrane"/>
    <property type="evidence" value="ECO:0007669"/>
    <property type="project" value="UniProtKB-SubCell"/>
</dbReference>
<accession>A0A0P7BG53</accession>
<dbReference type="SUPFAM" id="SSF51905">
    <property type="entry name" value="FAD/NAD(P)-binding domain"/>
    <property type="match status" value="1"/>
</dbReference>
<comment type="caution">
    <text evidence="8">The sequence shown here is derived from an EMBL/GenBank/DDBJ whole genome shotgun (WGS) entry which is preliminary data.</text>
</comment>
<proteinExistence type="inferred from homology"/>
<keyword evidence="2" id="KW-0285">Flavoprotein</keyword>
<reference evidence="8 9" key="1">
    <citation type="submission" date="2015-09" db="EMBL/GenBank/DDBJ databases">
        <title>Draft genome of a European isolate of the apple canker pathogen Neonectria ditissima.</title>
        <authorList>
            <person name="Gomez-Cortecero A."/>
            <person name="Harrison R.J."/>
            <person name="Armitage A.D."/>
        </authorList>
    </citation>
    <scope>NUCLEOTIDE SEQUENCE [LARGE SCALE GENOMIC DNA]</scope>
    <source>
        <strain evidence="8 9">R09/05</strain>
    </source>
</reference>
<feature type="domain" description="Rhodanese" evidence="7">
    <location>
        <begin position="220"/>
        <end position="264"/>
    </location>
</feature>
<sequence length="850" mass="92059">MYAIQASNPLAAPLAALPSADGLNKAQWDILLSICDAMIPSIKAIEPAAGLDKPGQPLRSPNNPQSLAASGAQPSETQGGLTPEYLEEVPSAIPEFQDLLRRTLLFVLSSTERTQLLRVLNLLSYSPVSALLTGRTTIISDQPPHIREQILHDWSTSRFGILRFLQRQLALLAKECWVRTTPTLRPMLGFPRVPVNCAIGEGYEYNFIQLPPGNDHEIIDTDVVIVGSGCSGGVCAKELAESGLRVLVVDKGYYWSPEYLPMTEAQGPSQMFMNGGHLISDDGSVCVVAGETWGGGGAVNWSASLQLQGYVRRQWAATGLPFFTSTAFQKSIDRVCDTMGVSTQHIKHSNPNKFLLEGSRRLGWAHSEVPQNTGGTEHSCGHCSMGCRSGGKQGPAVAWLPKAAAAGANFLEGFNVDRILFETVRGEQVSKGVTGVWRARDEHGGVAGTPTTSRKVTITARKVIVACGSLQSPLLLLRSGLNNLHIGRHLYLHPVSMVGAIYDDETRPWEGPILSSVCSEFENLDGHGHGVKLETLSMIPWSWLTWAPWNGGLQFKQLAARFGHMAGFISVPRDRDAGRVYADPADGRCRIQYHPSKFDKANILEGLVALSQINHEAGAREIFTIVPGMETYLRRDDEDPETLPGEPRIEGTSKADFDGWISKLRSHSFPAPQTFFVSAHQMGTCRMSASPKAGVVGEDGHVWGTKGLHVIDASVFPTASGVNPAVTVMAIADHLSRSMAEKWTRESLQPASNEIKAYQSPPNKQCMLADDSLDPHSQLRVVTMGRRPGNGVETLESGCEVVIGGYYSAMRHSKSKAQAPQRHTPGGSYLPVPALLGSASAPPYYTKRAA</sequence>
<dbReference type="Proteomes" id="UP000050424">
    <property type="component" value="Unassembled WGS sequence"/>
</dbReference>
<keyword evidence="3" id="KW-0274">FAD</keyword>
<feature type="region of interest" description="Disordered" evidence="6">
    <location>
        <begin position="50"/>
        <end position="81"/>
    </location>
</feature>
<evidence type="ECO:0000256" key="4">
    <source>
        <dbReference type="ARBA" id="ARBA00023002"/>
    </source>
</evidence>
<feature type="active site" description="Proton acceptor" evidence="5">
    <location>
        <position position="680"/>
    </location>
</feature>
<dbReference type="PANTHER" id="PTHR46056:SF12">
    <property type="entry name" value="LONG-CHAIN-ALCOHOL OXIDASE"/>
    <property type="match status" value="1"/>
</dbReference>
<gene>
    <name evidence="8" type="ORF">AK830_g7055</name>
</gene>
<dbReference type="EMBL" id="LKCW01000105">
    <property type="protein sequence ID" value="KPM39522.1"/>
    <property type="molecule type" value="Genomic_DNA"/>
</dbReference>
<evidence type="ECO:0000259" key="7">
    <source>
        <dbReference type="PROSITE" id="PS50206"/>
    </source>
</evidence>
<dbReference type="PANTHER" id="PTHR46056">
    <property type="entry name" value="LONG-CHAIN-ALCOHOL OXIDASE"/>
    <property type="match status" value="1"/>
</dbReference>
<dbReference type="Gene3D" id="3.50.50.60">
    <property type="entry name" value="FAD/NAD(P)-binding domain"/>
    <property type="match status" value="2"/>
</dbReference>
<dbReference type="Pfam" id="PF00732">
    <property type="entry name" value="GMC_oxred_N"/>
    <property type="match status" value="1"/>
</dbReference>
<evidence type="ECO:0000256" key="2">
    <source>
        <dbReference type="ARBA" id="ARBA00022630"/>
    </source>
</evidence>
<evidence type="ECO:0000256" key="1">
    <source>
        <dbReference type="ARBA" id="ARBA00010790"/>
    </source>
</evidence>
<dbReference type="GO" id="GO:0046577">
    <property type="term" value="F:long-chain-alcohol oxidase activity"/>
    <property type="evidence" value="ECO:0007669"/>
    <property type="project" value="UniProtKB-EC"/>
</dbReference>
<dbReference type="STRING" id="78410.A0A0P7BG53"/>
<evidence type="ECO:0000313" key="9">
    <source>
        <dbReference type="Proteomes" id="UP000050424"/>
    </source>
</evidence>
<keyword evidence="9" id="KW-1185">Reference proteome</keyword>
<keyword evidence="4" id="KW-0560">Oxidoreductase</keyword>
<feature type="compositionally biased region" description="Polar residues" evidence="6">
    <location>
        <begin position="59"/>
        <end position="80"/>
    </location>
</feature>
<dbReference type="InterPro" id="IPR001763">
    <property type="entry name" value="Rhodanese-like_dom"/>
</dbReference>
<dbReference type="AlphaFoldDB" id="A0A0P7BG53"/>
<evidence type="ECO:0000256" key="5">
    <source>
        <dbReference type="PIRSR" id="PIRSR028937-1"/>
    </source>
</evidence>